<dbReference type="InterPro" id="IPR036412">
    <property type="entry name" value="HAD-like_sf"/>
</dbReference>
<dbReference type="InterPro" id="IPR006439">
    <property type="entry name" value="HAD-SF_hydro_IA"/>
</dbReference>
<organism evidence="1 2">
    <name type="scientific">Candidatus Magasanikbacteria bacterium CG11_big_fil_rev_8_21_14_0_20_39_34</name>
    <dbReference type="NCBI Taxonomy" id="1974653"/>
    <lineage>
        <taxon>Bacteria</taxon>
        <taxon>Candidatus Magasanikiibacteriota</taxon>
    </lineage>
</organism>
<dbReference type="PANTHER" id="PTHR43611">
    <property type="entry name" value="ALPHA-D-GLUCOSE 1-PHOSPHATE PHOSPHATASE"/>
    <property type="match status" value="1"/>
</dbReference>
<dbReference type="EMBL" id="PCWN01000007">
    <property type="protein sequence ID" value="PIR04190.1"/>
    <property type="molecule type" value="Genomic_DNA"/>
</dbReference>
<dbReference type="AlphaFoldDB" id="A0A2H0N5K3"/>
<comment type="caution">
    <text evidence="1">The sequence shown here is derived from an EMBL/GenBank/DDBJ whole genome shotgun (WGS) entry which is preliminary data.</text>
</comment>
<evidence type="ECO:0008006" key="3">
    <source>
        <dbReference type="Google" id="ProtNLM"/>
    </source>
</evidence>
<dbReference type="NCBIfam" id="TIGR01509">
    <property type="entry name" value="HAD-SF-IA-v3"/>
    <property type="match status" value="1"/>
</dbReference>
<sequence length="160" mass="18503">MLKAILSDLSRTLLFPVDENYTGKLNALHESLKEDPNYDIHKYFFLNEELLSFYKSINKHIDIYMFTTKYIQEWPPLKEQMNGIFKDIFSGARLNLKKDDPEAYNRIAEKIGLEPSEILFIDDSEANTDAAKEAGLFTILFESKQKAIIDLKKALENSTT</sequence>
<dbReference type="InterPro" id="IPR023214">
    <property type="entry name" value="HAD_sf"/>
</dbReference>
<evidence type="ECO:0000313" key="2">
    <source>
        <dbReference type="Proteomes" id="UP000229600"/>
    </source>
</evidence>
<dbReference type="PANTHER" id="PTHR43611:SF3">
    <property type="entry name" value="FLAVIN MONONUCLEOTIDE HYDROLASE 1, CHLOROPLATIC"/>
    <property type="match status" value="1"/>
</dbReference>
<accession>A0A2H0N5K3</accession>
<dbReference type="Pfam" id="PF00702">
    <property type="entry name" value="Hydrolase"/>
    <property type="match status" value="1"/>
</dbReference>
<gene>
    <name evidence="1" type="ORF">COV59_03330</name>
</gene>
<reference evidence="1 2" key="1">
    <citation type="submission" date="2017-09" db="EMBL/GenBank/DDBJ databases">
        <title>Depth-based differentiation of microbial function through sediment-hosted aquifers and enrichment of novel symbionts in the deep terrestrial subsurface.</title>
        <authorList>
            <person name="Probst A.J."/>
            <person name="Ladd B."/>
            <person name="Jarett J.K."/>
            <person name="Geller-Mcgrath D.E."/>
            <person name="Sieber C.M."/>
            <person name="Emerson J.B."/>
            <person name="Anantharaman K."/>
            <person name="Thomas B.C."/>
            <person name="Malmstrom R."/>
            <person name="Stieglmeier M."/>
            <person name="Klingl A."/>
            <person name="Woyke T."/>
            <person name="Ryan C.M."/>
            <person name="Banfield J.F."/>
        </authorList>
    </citation>
    <scope>NUCLEOTIDE SEQUENCE [LARGE SCALE GENOMIC DNA]</scope>
    <source>
        <strain evidence="1">CG11_big_fil_rev_8_21_14_0_20_39_34</strain>
    </source>
</reference>
<name>A0A2H0N5K3_9BACT</name>
<proteinExistence type="predicted"/>
<evidence type="ECO:0000313" key="1">
    <source>
        <dbReference type="EMBL" id="PIR04190.1"/>
    </source>
</evidence>
<dbReference type="Proteomes" id="UP000229600">
    <property type="component" value="Unassembled WGS sequence"/>
</dbReference>
<protein>
    <recommendedName>
        <fullName evidence="3">FCP1 homology domain-containing protein</fullName>
    </recommendedName>
</protein>
<dbReference type="SUPFAM" id="SSF56784">
    <property type="entry name" value="HAD-like"/>
    <property type="match status" value="1"/>
</dbReference>
<dbReference type="Gene3D" id="3.40.50.1000">
    <property type="entry name" value="HAD superfamily/HAD-like"/>
    <property type="match status" value="1"/>
</dbReference>